<evidence type="ECO:0000313" key="3">
    <source>
        <dbReference type="Proteomes" id="UP000265520"/>
    </source>
</evidence>
<evidence type="ECO:0000259" key="1">
    <source>
        <dbReference type="Pfam" id="PF13966"/>
    </source>
</evidence>
<accession>A0A392PCG5</accession>
<dbReference type="InterPro" id="IPR026960">
    <property type="entry name" value="RVT-Znf"/>
</dbReference>
<protein>
    <submittedName>
        <fullName evidence="2">Heat-shock protein</fullName>
    </submittedName>
</protein>
<dbReference type="AlphaFoldDB" id="A0A392PCG5"/>
<dbReference type="Proteomes" id="UP000265520">
    <property type="component" value="Unassembled WGS sequence"/>
</dbReference>
<name>A0A392PCG5_9FABA</name>
<evidence type="ECO:0000313" key="2">
    <source>
        <dbReference type="EMBL" id="MCI08555.1"/>
    </source>
</evidence>
<keyword evidence="3" id="KW-1185">Reference proteome</keyword>
<sequence length="200" mass="23182">SDPDKGYTVRGAYQLLTSQVSAIMDEVKDLIWHTQVPLKVSIFAWRQLRDRLPTKTNLVTRGILSQEAHFCASGCRAVESSQHLFISCSTFGSLWALVRSWIGFSSVDPISLRDHFVQFTYLVGGLRARRSFLQLIWLTCVWIMWTERNHILFRGSTNKLPHMLDKIKLFSYRWLKTTSVTLVSNYHNWWSSPLLCLSLE</sequence>
<feature type="domain" description="Reverse transcriptase zinc-binding" evidence="1">
    <location>
        <begin position="7"/>
        <end position="95"/>
    </location>
</feature>
<organism evidence="2 3">
    <name type="scientific">Trifolium medium</name>
    <dbReference type="NCBI Taxonomy" id="97028"/>
    <lineage>
        <taxon>Eukaryota</taxon>
        <taxon>Viridiplantae</taxon>
        <taxon>Streptophyta</taxon>
        <taxon>Embryophyta</taxon>
        <taxon>Tracheophyta</taxon>
        <taxon>Spermatophyta</taxon>
        <taxon>Magnoliopsida</taxon>
        <taxon>eudicotyledons</taxon>
        <taxon>Gunneridae</taxon>
        <taxon>Pentapetalae</taxon>
        <taxon>rosids</taxon>
        <taxon>fabids</taxon>
        <taxon>Fabales</taxon>
        <taxon>Fabaceae</taxon>
        <taxon>Papilionoideae</taxon>
        <taxon>50 kb inversion clade</taxon>
        <taxon>NPAAA clade</taxon>
        <taxon>Hologalegina</taxon>
        <taxon>IRL clade</taxon>
        <taxon>Trifolieae</taxon>
        <taxon>Trifolium</taxon>
    </lineage>
</organism>
<dbReference type="EMBL" id="LXQA010069446">
    <property type="protein sequence ID" value="MCI08555.1"/>
    <property type="molecule type" value="Genomic_DNA"/>
</dbReference>
<proteinExistence type="predicted"/>
<feature type="non-terminal residue" evidence="2">
    <location>
        <position position="1"/>
    </location>
</feature>
<reference evidence="2 3" key="1">
    <citation type="journal article" date="2018" name="Front. Plant Sci.">
        <title>Red Clover (Trifolium pratense) and Zigzag Clover (T. medium) - A Picture of Genomic Similarities and Differences.</title>
        <authorList>
            <person name="Dluhosova J."/>
            <person name="Istvanek J."/>
            <person name="Nedelnik J."/>
            <person name="Repkova J."/>
        </authorList>
    </citation>
    <scope>NUCLEOTIDE SEQUENCE [LARGE SCALE GENOMIC DNA]</scope>
    <source>
        <strain evidence="3">cv. 10/8</strain>
        <tissue evidence="2">Leaf</tissue>
    </source>
</reference>
<dbReference type="Pfam" id="PF13966">
    <property type="entry name" value="zf-RVT"/>
    <property type="match status" value="1"/>
</dbReference>
<comment type="caution">
    <text evidence="2">The sequence shown here is derived from an EMBL/GenBank/DDBJ whole genome shotgun (WGS) entry which is preliminary data.</text>
</comment>